<dbReference type="EMBL" id="BLIO01000001">
    <property type="protein sequence ID" value="GFE13730.1"/>
    <property type="molecule type" value="Genomic_DNA"/>
</dbReference>
<dbReference type="Proteomes" id="UP000430079">
    <property type="component" value="Unassembled WGS sequence"/>
</dbReference>
<name>A0A640SRU0_9ACTN</name>
<feature type="region of interest" description="Disordered" evidence="1">
    <location>
        <begin position="1"/>
        <end position="34"/>
    </location>
</feature>
<sequence>MPGNSRPPRPPKRQALGKDPDMTEARTSRRPGLRTTGVLLSALAVAASPLAAGPAHAQAAGGTEPFLVSLSLDDPSGADGTWPLGRAEEYAGGTVYDLKGGNITPEHGVDQPGQQYTVESAQDGRIHLKNNASGQCLGKVPEGGTYPGDLTDSACNDVKAEWYVQPAGDKYRIRSVENDSCMSVSDAVRWGIGRARECGGDDAKQLWHISGKDVTDKLAALATAYALKQCSNASGVIASCDYEIDRNTDSTASVGKLELVGVDRTLNGTASVMKRAIGWKQTTSQTNTVGGSMTITAELGFNVGVVNGKVSNAVSAKYEHSWVEGNEVSDTNTIDVNPNQWSWVLRGQLMKTVNGKWTFTNDRGEQWSGVGTATVPAKNGTDSQISNVVLCTSDSARQECQDTRP</sequence>
<gene>
    <name evidence="3" type="ORF">Sgleb_17770</name>
</gene>
<protein>
    <recommendedName>
        <fullName evidence="2">Ricin B lectin domain-containing protein</fullName>
    </recommendedName>
</protein>
<evidence type="ECO:0000256" key="1">
    <source>
        <dbReference type="SAM" id="MobiDB-lite"/>
    </source>
</evidence>
<evidence type="ECO:0000313" key="3">
    <source>
        <dbReference type="EMBL" id="GFE13730.1"/>
    </source>
</evidence>
<reference evidence="3 4" key="1">
    <citation type="submission" date="2019-12" db="EMBL/GenBank/DDBJ databases">
        <title>Whole genome shotgun sequence of Streptomyces hygroscopicus subsp. glebosus NBRC 13786.</title>
        <authorList>
            <person name="Ichikawa N."/>
            <person name="Kimura A."/>
            <person name="Kitahashi Y."/>
            <person name="Komaki H."/>
            <person name="Tamura T."/>
        </authorList>
    </citation>
    <scope>NUCLEOTIDE SEQUENCE [LARGE SCALE GENOMIC DNA]</scope>
    <source>
        <strain evidence="3 4">NBRC 13786</strain>
    </source>
</reference>
<feature type="compositionally biased region" description="Basic and acidic residues" evidence="1">
    <location>
        <begin position="16"/>
        <end position="27"/>
    </location>
</feature>
<evidence type="ECO:0000313" key="4">
    <source>
        <dbReference type="Proteomes" id="UP000430079"/>
    </source>
</evidence>
<keyword evidence="4" id="KW-1185">Reference proteome</keyword>
<dbReference type="InterPro" id="IPR035992">
    <property type="entry name" value="Ricin_B-like_lectins"/>
</dbReference>
<dbReference type="PROSITE" id="PS50231">
    <property type="entry name" value="RICIN_B_LECTIN"/>
    <property type="match status" value="1"/>
</dbReference>
<dbReference type="SUPFAM" id="SSF50370">
    <property type="entry name" value="Ricin B-like lectins"/>
    <property type="match status" value="1"/>
</dbReference>
<dbReference type="Pfam" id="PF14200">
    <property type="entry name" value="RicinB_lectin_2"/>
    <property type="match status" value="1"/>
</dbReference>
<organism evidence="3 4">
    <name type="scientific">Streptomyces glebosus</name>
    <dbReference type="NCBI Taxonomy" id="249580"/>
    <lineage>
        <taxon>Bacteria</taxon>
        <taxon>Bacillati</taxon>
        <taxon>Actinomycetota</taxon>
        <taxon>Actinomycetes</taxon>
        <taxon>Kitasatosporales</taxon>
        <taxon>Streptomycetaceae</taxon>
        <taxon>Streptomyces</taxon>
    </lineage>
</organism>
<dbReference type="AlphaFoldDB" id="A0A640SRU0"/>
<evidence type="ECO:0000259" key="2">
    <source>
        <dbReference type="Pfam" id="PF14200"/>
    </source>
</evidence>
<dbReference type="CDD" id="cd00161">
    <property type="entry name" value="beta-trefoil_Ricin-like"/>
    <property type="match status" value="1"/>
</dbReference>
<dbReference type="PROSITE" id="PS51318">
    <property type="entry name" value="TAT"/>
    <property type="match status" value="1"/>
</dbReference>
<dbReference type="InterPro" id="IPR006311">
    <property type="entry name" value="TAT_signal"/>
</dbReference>
<dbReference type="Gene3D" id="2.80.10.50">
    <property type="match status" value="1"/>
</dbReference>
<feature type="domain" description="Ricin B lectin" evidence="2">
    <location>
        <begin position="113"/>
        <end position="186"/>
    </location>
</feature>
<dbReference type="InterPro" id="IPR000772">
    <property type="entry name" value="Ricin_B_lectin"/>
</dbReference>
<proteinExistence type="predicted"/>
<comment type="caution">
    <text evidence="3">The sequence shown here is derived from an EMBL/GenBank/DDBJ whole genome shotgun (WGS) entry which is preliminary data.</text>
</comment>
<accession>A0A640SRU0</accession>